<comment type="caution">
    <text evidence="3">The sequence shown here is derived from an EMBL/GenBank/DDBJ whole genome shotgun (WGS) entry which is preliminary data.</text>
</comment>
<dbReference type="GO" id="GO:0006952">
    <property type="term" value="P:defense response"/>
    <property type="evidence" value="ECO:0007669"/>
    <property type="project" value="InterPro"/>
</dbReference>
<dbReference type="Gene3D" id="2.60.40.150">
    <property type="entry name" value="C2 domain"/>
    <property type="match status" value="1"/>
</dbReference>
<dbReference type="PROSITE" id="PS50004">
    <property type="entry name" value="C2"/>
    <property type="match status" value="1"/>
</dbReference>
<evidence type="ECO:0000259" key="2">
    <source>
        <dbReference type="PROSITE" id="PS50004"/>
    </source>
</evidence>
<name>A0A438KH59_VITVI</name>
<feature type="domain" description="C2" evidence="2">
    <location>
        <begin position="1"/>
        <end position="118"/>
    </location>
</feature>
<accession>A0A438KH59</accession>
<feature type="compositionally biased region" description="Basic and acidic residues" evidence="1">
    <location>
        <begin position="243"/>
        <end position="252"/>
    </location>
</feature>
<evidence type="ECO:0000313" key="4">
    <source>
        <dbReference type="Proteomes" id="UP000288805"/>
    </source>
</evidence>
<sequence>MEELCRSFDITDLSAEDLEDVRLILKMKVYAIVSISADPFIDPNRWYSTAVDYQGRTCPRWNNTFFHFTLHDPSLFTNRLHLMFRFYCERTFHHNRYIGGIIVPVKCLFDLAGVLDSFYHVSFPVKLPSGGEKGFLKLSFRFGQSLPRIIRPAPPWPPQQLPRNNTFNHEEPPQLYSGYPSNDPCSYIHSRQQACNYDDQRRNDLHTNQVQYASYNFRSSSLPSAPSYDQINSSGSFPSSFEHYPDSDKDDAYYSSGSYDDEADR</sequence>
<dbReference type="PANTHER" id="PTHR32246:SF173">
    <property type="entry name" value="C2 DOMAIN-CONTAINING PROTEIN"/>
    <property type="match status" value="1"/>
</dbReference>
<reference evidence="3 4" key="1">
    <citation type="journal article" date="2018" name="PLoS Genet.">
        <title>Population sequencing reveals clonal diversity and ancestral inbreeding in the grapevine cultivar Chardonnay.</title>
        <authorList>
            <person name="Roach M.J."/>
            <person name="Johnson D.L."/>
            <person name="Bohlmann J."/>
            <person name="van Vuuren H.J."/>
            <person name="Jones S.J."/>
            <person name="Pretorius I.S."/>
            <person name="Schmidt S.A."/>
            <person name="Borneman A.R."/>
        </authorList>
    </citation>
    <scope>NUCLEOTIDE SEQUENCE [LARGE SCALE GENOMIC DNA]</scope>
    <source>
        <strain evidence="4">cv. Chardonnay</strain>
        <tissue evidence="3">Leaf</tissue>
    </source>
</reference>
<dbReference type="SUPFAM" id="SSF49562">
    <property type="entry name" value="C2 domain (Calcium/lipid-binding domain, CaLB)"/>
    <property type="match status" value="1"/>
</dbReference>
<dbReference type="Proteomes" id="UP000288805">
    <property type="component" value="Unassembled WGS sequence"/>
</dbReference>
<dbReference type="InterPro" id="IPR044750">
    <property type="entry name" value="C2_SRC2/BAP"/>
</dbReference>
<protein>
    <submittedName>
        <fullName evidence="3">Protein SRC2-like</fullName>
    </submittedName>
</protein>
<evidence type="ECO:0000313" key="3">
    <source>
        <dbReference type="EMBL" id="RVX20519.1"/>
    </source>
</evidence>
<proteinExistence type="predicted"/>
<gene>
    <name evidence="3" type="primary">SRC2_0</name>
    <name evidence="3" type="ORF">CK203_002861</name>
</gene>
<dbReference type="PANTHER" id="PTHR32246">
    <property type="entry name" value="INGRESSION PROTEIN FIC1"/>
    <property type="match status" value="1"/>
</dbReference>
<dbReference type="Pfam" id="PF00168">
    <property type="entry name" value="C2"/>
    <property type="match status" value="1"/>
</dbReference>
<dbReference type="AlphaFoldDB" id="A0A438KH59"/>
<dbReference type="EMBL" id="QGNW01000006">
    <property type="protein sequence ID" value="RVX20519.1"/>
    <property type="molecule type" value="Genomic_DNA"/>
</dbReference>
<evidence type="ECO:0000256" key="1">
    <source>
        <dbReference type="SAM" id="MobiDB-lite"/>
    </source>
</evidence>
<feature type="region of interest" description="Disordered" evidence="1">
    <location>
        <begin position="224"/>
        <end position="265"/>
    </location>
</feature>
<dbReference type="CDD" id="cd04051">
    <property type="entry name" value="C2_SRC2_like"/>
    <property type="match status" value="1"/>
</dbReference>
<organism evidence="3 4">
    <name type="scientific">Vitis vinifera</name>
    <name type="common">Grape</name>
    <dbReference type="NCBI Taxonomy" id="29760"/>
    <lineage>
        <taxon>Eukaryota</taxon>
        <taxon>Viridiplantae</taxon>
        <taxon>Streptophyta</taxon>
        <taxon>Embryophyta</taxon>
        <taxon>Tracheophyta</taxon>
        <taxon>Spermatophyta</taxon>
        <taxon>Magnoliopsida</taxon>
        <taxon>eudicotyledons</taxon>
        <taxon>Gunneridae</taxon>
        <taxon>Pentapetalae</taxon>
        <taxon>rosids</taxon>
        <taxon>Vitales</taxon>
        <taxon>Vitaceae</taxon>
        <taxon>Viteae</taxon>
        <taxon>Vitis</taxon>
    </lineage>
</organism>
<dbReference type="InterPro" id="IPR000008">
    <property type="entry name" value="C2_dom"/>
</dbReference>
<feature type="compositionally biased region" description="Polar residues" evidence="1">
    <location>
        <begin position="224"/>
        <end position="239"/>
    </location>
</feature>
<dbReference type="InterPro" id="IPR035892">
    <property type="entry name" value="C2_domain_sf"/>
</dbReference>
<feature type="region of interest" description="Disordered" evidence="1">
    <location>
        <begin position="152"/>
        <end position="175"/>
    </location>
</feature>